<dbReference type="STRING" id="488533.SAMN04487960_102150"/>
<keyword evidence="5 7" id="KW-1133">Transmembrane helix</keyword>
<evidence type="ECO:0000313" key="8">
    <source>
        <dbReference type="EMBL" id="SDW31833.1"/>
    </source>
</evidence>
<sequence>MSDVNRSDWAALILRVLLGLVMLAHSLYLKLLVFTLAGTAQFFESLGLPAVLAYLVFGVEAVAGVMLLLGYRVRLAALALLPILVGATWAHAGNGWLFTNAGGGWEYPVVLAMLTWLQFLLGGGVLALDSRTPARGAVCHDASAP</sequence>
<evidence type="ECO:0000313" key="9">
    <source>
        <dbReference type="Proteomes" id="UP000199675"/>
    </source>
</evidence>
<feature type="transmembrane region" description="Helical" evidence="7">
    <location>
        <begin position="76"/>
        <end position="97"/>
    </location>
</feature>
<keyword evidence="4 7" id="KW-0812">Transmembrane</keyword>
<dbReference type="EMBL" id="FNNE01000002">
    <property type="protein sequence ID" value="SDW31833.1"/>
    <property type="molecule type" value="Genomic_DNA"/>
</dbReference>
<dbReference type="Pfam" id="PF07681">
    <property type="entry name" value="DoxX"/>
    <property type="match status" value="1"/>
</dbReference>
<dbReference type="AlphaFoldDB" id="A0A1H2SJF3"/>
<feature type="transmembrane region" description="Helical" evidence="7">
    <location>
        <begin position="12"/>
        <end position="34"/>
    </location>
</feature>
<keyword evidence="3" id="KW-1003">Cell membrane</keyword>
<gene>
    <name evidence="8" type="ORF">SAMN04487960_102150</name>
</gene>
<dbReference type="GO" id="GO:0005886">
    <property type="term" value="C:plasma membrane"/>
    <property type="evidence" value="ECO:0007669"/>
    <property type="project" value="UniProtKB-SubCell"/>
</dbReference>
<evidence type="ECO:0000256" key="6">
    <source>
        <dbReference type="ARBA" id="ARBA00023136"/>
    </source>
</evidence>
<name>A0A1H2SJF3_9GAMM</name>
<dbReference type="PANTHER" id="PTHR33452">
    <property type="entry name" value="OXIDOREDUCTASE CATD-RELATED"/>
    <property type="match status" value="1"/>
</dbReference>
<evidence type="ECO:0000256" key="5">
    <source>
        <dbReference type="ARBA" id="ARBA00022989"/>
    </source>
</evidence>
<evidence type="ECO:0000256" key="2">
    <source>
        <dbReference type="ARBA" id="ARBA00006679"/>
    </source>
</evidence>
<dbReference type="Proteomes" id="UP000199675">
    <property type="component" value="Unassembled WGS sequence"/>
</dbReference>
<dbReference type="PANTHER" id="PTHR33452:SF1">
    <property type="entry name" value="INNER MEMBRANE PROTEIN YPHA-RELATED"/>
    <property type="match status" value="1"/>
</dbReference>
<dbReference type="RefSeq" id="WP_091811827.1">
    <property type="nucleotide sequence ID" value="NZ_JBHIWV010000002.1"/>
</dbReference>
<dbReference type="InterPro" id="IPR032808">
    <property type="entry name" value="DoxX"/>
</dbReference>
<keyword evidence="6 7" id="KW-0472">Membrane</keyword>
<evidence type="ECO:0000256" key="4">
    <source>
        <dbReference type="ARBA" id="ARBA00022692"/>
    </source>
</evidence>
<evidence type="ECO:0000256" key="7">
    <source>
        <dbReference type="SAM" id="Phobius"/>
    </source>
</evidence>
<feature type="transmembrane region" description="Helical" evidence="7">
    <location>
        <begin position="46"/>
        <end position="69"/>
    </location>
</feature>
<comment type="subcellular location">
    <subcellularLocation>
        <location evidence="1">Cell membrane</location>
        <topology evidence="1">Multi-pass membrane protein</topology>
    </subcellularLocation>
</comment>
<comment type="similarity">
    <text evidence="2">Belongs to the DoxX family.</text>
</comment>
<accession>A0A1H2SJF3</accession>
<feature type="transmembrane region" description="Helical" evidence="7">
    <location>
        <begin position="109"/>
        <end position="128"/>
    </location>
</feature>
<keyword evidence="9" id="KW-1185">Reference proteome</keyword>
<proteinExistence type="inferred from homology"/>
<dbReference type="InterPro" id="IPR051907">
    <property type="entry name" value="DoxX-like_oxidoreductase"/>
</dbReference>
<dbReference type="OrthoDB" id="5382961at2"/>
<organism evidence="8 9">
    <name type="scientific">Marinobacter mobilis</name>
    <dbReference type="NCBI Taxonomy" id="488533"/>
    <lineage>
        <taxon>Bacteria</taxon>
        <taxon>Pseudomonadati</taxon>
        <taxon>Pseudomonadota</taxon>
        <taxon>Gammaproteobacteria</taxon>
        <taxon>Pseudomonadales</taxon>
        <taxon>Marinobacteraceae</taxon>
        <taxon>Marinobacter</taxon>
    </lineage>
</organism>
<reference evidence="8 9" key="1">
    <citation type="submission" date="2016-10" db="EMBL/GenBank/DDBJ databases">
        <authorList>
            <person name="de Groot N.N."/>
        </authorList>
    </citation>
    <scope>NUCLEOTIDE SEQUENCE [LARGE SCALE GENOMIC DNA]</scope>
    <source>
        <strain evidence="8 9">CGMCC 1.7059</strain>
    </source>
</reference>
<evidence type="ECO:0000256" key="3">
    <source>
        <dbReference type="ARBA" id="ARBA00022475"/>
    </source>
</evidence>
<protein>
    <submittedName>
        <fullName evidence="8">Putative oxidoreductase</fullName>
    </submittedName>
</protein>
<evidence type="ECO:0000256" key="1">
    <source>
        <dbReference type="ARBA" id="ARBA00004651"/>
    </source>
</evidence>